<dbReference type="Proteomes" id="UP001055117">
    <property type="component" value="Unassembled WGS sequence"/>
</dbReference>
<keyword evidence="2" id="KW-1185">Reference proteome</keyword>
<comment type="caution">
    <text evidence="1">The sequence shown here is derived from an EMBL/GenBank/DDBJ whole genome shotgun (WGS) entry which is preliminary data.</text>
</comment>
<proteinExistence type="predicted"/>
<gene>
    <name evidence="1" type="ORF">AFCDBAGC_0539</name>
</gene>
<name>A0ABQ4QCZ4_9HYPH</name>
<sequence length="99" mass="10388">MTEFEVQTIAQRVLGASLHGTSFDAAHVEARPNSAGEDALFITVRFKPGAGVTGGGVTGEAMVALGHALEAAGEHRFPYLIYAFPDDPPPYSDDVQAAE</sequence>
<protein>
    <submittedName>
        <fullName evidence="1">Uncharacterized protein</fullName>
    </submittedName>
</protein>
<reference evidence="1 2" key="1">
    <citation type="journal article" date="2021" name="Front. Microbiol.">
        <title>Comprehensive Comparative Genomics and Phenotyping of Methylobacterium Species.</title>
        <authorList>
            <person name="Alessa O."/>
            <person name="Ogura Y."/>
            <person name="Fujitani Y."/>
            <person name="Takami H."/>
            <person name="Hayashi T."/>
            <person name="Sahin N."/>
            <person name="Tani A."/>
        </authorList>
    </citation>
    <scope>NUCLEOTIDE SEQUENCE [LARGE SCALE GENOMIC DNA]</scope>
    <source>
        <strain evidence="1 2">DSM 23679</strain>
    </source>
</reference>
<dbReference type="RefSeq" id="WP_238270742.1">
    <property type="nucleotide sequence ID" value="NZ_BPQG01000006.1"/>
</dbReference>
<evidence type="ECO:0000313" key="2">
    <source>
        <dbReference type="Proteomes" id="UP001055117"/>
    </source>
</evidence>
<organism evidence="1 2">
    <name type="scientific">Methylobacterium cerastii</name>
    <dbReference type="NCBI Taxonomy" id="932741"/>
    <lineage>
        <taxon>Bacteria</taxon>
        <taxon>Pseudomonadati</taxon>
        <taxon>Pseudomonadota</taxon>
        <taxon>Alphaproteobacteria</taxon>
        <taxon>Hyphomicrobiales</taxon>
        <taxon>Methylobacteriaceae</taxon>
        <taxon>Methylobacterium</taxon>
    </lineage>
</organism>
<evidence type="ECO:0000313" key="1">
    <source>
        <dbReference type="EMBL" id="GJD42700.1"/>
    </source>
</evidence>
<dbReference type="EMBL" id="BPQG01000006">
    <property type="protein sequence ID" value="GJD42700.1"/>
    <property type="molecule type" value="Genomic_DNA"/>
</dbReference>
<accession>A0ABQ4QCZ4</accession>